<evidence type="ECO:0000313" key="2">
    <source>
        <dbReference type="Proteomes" id="UP000467840"/>
    </source>
</evidence>
<dbReference type="AlphaFoldDB" id="A0A6A6K5Y8"/>
<keyword evidence="2" id="KW-1185">Reference proteome</keyword>
<evidence type="ECO:0008006" key="3">
    <source>
        <dbReference type="Google" id="ProtNLM"/>
    </source>
</evidence>
<gene>
    <name evidence="1" type="ORF">GH714_043100</name>
</gene>
<dbReference type="Proteomes" id="UP000467840">
    <property type="component" value="Unassembled WGS sequence"/>
</dbReference>
<protein>
    <recommendedName>
        <fullName evidence="3">Reverse transcriptase domain-containing protein</fullName>
    </recommendedName>
</protein>
<evidence type="ECO:0000313" key="1">
    <source>
        <dbReference type="EMBL" id="KAF2282809.1"/>
    </source>
</evidence>
<sequence length="118" mass="13494">MQEAVQSMEKMKGRKEYMAFKIDLAKAYDKLSWSFVFDTLRDASFPSPIVNMIMFCITLANFRVLWNGKPSFERCEGKYASRVVGIPSVLNASRGTPVWRAIASAWPLVHSNLSWLVR</sequence>
<organism evidence="1 2">
    <name type="scientific">Hevea brasiliensis</name>
    <name type="common">Para rubber tree</name>
    <name type="synonym">Siphonia brasiliensis</name>
    <dbReference type="NCBI Taxonomy" id="3981"/>
    <lineage>
        <taxon>Eukaryota</taxon>
        <taxon>Viridiplantae</taxon>
        <taxon>Streptophyta</taxon>
        <taxon>Embryophyta</taxon>
        <taxon>Tracheophyta</taxon>
        <taxon>Spermatophyta</taxon>
        <taxon>Magnoliopsida</taxon>
        <taxon>eudicotyledons</taxon>
        <taxon>Gunneridae</taxon>
        <taxon>Pentapetalae</taxon>
        <taxon>rosids</taxon>
        <taxon>fabids</taxon>
        <taxon>Malpighiales</taxon>
        <taxon>Euphorbiaceae</taxon>
        <taxon>Crotonoideae</taxon>
        <taxon>Micrandreae</taxon>
        <taxon>Hevea</taxon>
    </lineage>
</organism>
<reference evidence="1 2" key="1">
    <citation type="journal article" date="2020" name="Mol. Plant">
        <title>The Chromosome-Based Rubber Tree Genome Provides New Insights into Spurge Genome Evolution and Rubber Biosynthesis.</title>
        <authorList>
            <person name="Liu J."/>
            <person name="Shi C."/>
            <person name="Shi C.C."/>
            <person name="Li W."/>
            <person name="Zhang Q.J."/>
            <person name="Zhang Y."/>
            <person name="Li K."/>
            <person name="Lu H.F."/>
            <person name="Shi C."/>
            <person name="Zhu S.T."/>
            <person name="Xiao Z.Y."/>
            <person name="Nan H."/>
            <person name="Yue Y."/>
            <person name="Zhu X.G."/>
            <person name="Wu Y."/>
            <person name="Hong X.N."/>
            <person name="Fan G.Y."/>
            <person name="Tong Y."/>
            <person name="Zhang D."/>
            <person name="Mao C.L."/>
            <person name="Liu Y.L."/>
            <person name="Hao S.J."/>
            <person name="Liu W.Q."/>
            <person name="Lv M.Q."/>
            <person name="Zhang H.B."/>
            <person name="Liu Y."/>
            <person name="Hu-Tang G.R."/>
            <person name="Wang J.P."/>
            <person name="Wang J.H."/>
            <person name="Sun Y.H."/>
            <person name="Ni S.B."/>
            <person name="Chen W.B."/>
            <person name="Zhang X.C."/>
            <person name="Jiao Y.N."/>
            <person name="Eichler E.E."/>
            <person name="Li G.H."/>
            <person name="Liu X."/>
            <person name="Gao L.Z."/>
        </authorList>
    </citation>
    <scope>NUCLEOTIDE SEQUENCE [LARGE SCALE GENOMIC DNA]</scope>
    <source>
        <strain evidence="2">cv. GT1</strain>
        <tissue evidence="1">Leaf</tissue>
    </source>
</reference>
<proteinExistence type="predicted"/>
<dbReference type="EMBL" id="JAAGAX010000049">
    <property type="protein sequence ID" value="KAF2282809.1"/>
    <property type="molecule type" value="Genomic_DNA"/>
</dbReference>
<comment type="caution">
    <text evidence="1">The sequence shown here is derived from an EMBL/GenBank/DDBJ whole genome shotgun (WGS) entry which is preliminary data.</text>
</comment>
<name>A0A6A6K5Y8_HEVBR</name>
<accession>A0A6A6K5Y8</accession>